<dbReference type="FunFam" id="3.40.50.2000:FF:000174">
    <property type="entry name" value="UDP-glucuronosyltransferase"/>
    <property type="match status" value="2"/>
</dbReference>
<reference evidence="5 6" key="1">
    <citation type="journal article" date="2019" name="J. Hered.">
        <title>An Improved Genome Assembly for Drosophila navojoa, the Basal Species in the mojavensis Cluster.</title>
        <authorList>
            <person name="Vanderlinde T."/>
            <person name="Dupim E.G."/>
            <person name="Nazario-Yepiz N.O."/>
            <person name="Carvalho A.B."/>
        </authorList>
    </citation>
    <scope>NUCLEOTIDE SEQUENCE [LARGE SCALE GENOMIC DNA]</scope>
    <source>
        <strain evidence="5">Navoj_Jal97</strain>
        <tissue evidence="5">Whole organism</tissue>
    </source>
</reference>
<dbReference type="Gene3D" id="3.40.50.2000">
    <property type="entry name" value="Glycogen Phosphorylase B"/>
    <property type="match status" value="4"/>
</dbReference>
<comment type="caution">
    <text evidence="5">The sequence shown here is derived from an EMBL/GenBank/DDBJ whole genome shotgun (WGS) entry which is preliminary data.</text>
</comment>
<dbReference type="PROSITE" id="PS00375">
    <property type="entry name" value="UDPGT"/>
    <property type="match status" value="2"/>
</dbReference>
<dbReference type="PANTHER" id="PTHR48043">
    <property type="entry name" value="EG:EG0003.4 PROTEIN-RELATED"/>
    <property type="match status" value="1"/>
</dbReference>
<evidence type="ECO:0008006" key="7">
    <source>
        <dbReference type="Google" id="ProtNLM"/>
    </source>
</evidence>
<keyword evidence="4" id="KW-0472">Membrane</keyword>
<protein>
    <recommendedName>
        <fullName evidence="7">UDP-glycosyltransferases domain-containing protein</fullName>
    </recommendedName>
</protein>
<dbReference type="GO" id="GO:0008194">
    <property type="term" value="F:UDP-glycosyltransferase activity"/>
    <property type="evidence" value="ECO:0007669"/>
    <property type="project" value="InterPro"/>
</dbReference>
<dbReference type="SUPFAM" id="SSF53756">
    <property type="entry name" value="UDP-Glycosyltransferase/glycogen phosphorylase"/>
    <property type="match status" value="2"/>
</dbReference>
<dbReference type="InterPro" id="IPR002213">
    <property type="entry name" value="UDP_glucos_trans"/>
</dbReference>
<dbReference type="CDD" id="cd03784">
    <property type="entry name" value="GT1_Gtf-like"/>
    <property type="match status" value="2"/>
</dbReference>
<sequence>MITQIRTELSRQAKIFWKALLLGLVALQHVEIGAGYRILAPFIFPGKSHFMMTNAIIRELVHRGHEVTFITPFSLAKENLGANYTEILIPQYNFWTAILGSSVKSVLDMTDINTITFLKMAYGMGLGSTNFAFEQKEFQNLITAKDKVGKYDLLLAEQFFNEGALILGHLYQIPIITVTTFGYSNYLSSLTGLINPWSYVPHGWKPYTDRMSLTERIDNVFSSFADELMRYFWYYPAQDEILQRHLSTQFKDLPTIKQLEQNISVILLNSYVPLDAPRPLAFNMIPVGGLHIKPNNPLPTNIKKFLDEAKDGAIYFSLGSQVRSADLPPEKIQMFLGVFSSLKQRVLWKFEDDKLPNLPPNVMVQKWMPQTDILNHPNVKVFISHGGLFGTQEAVHYGVPVLGMPVYADQHLNIKKGVDAGYALSVSYRTVTEKELRYSLTELLENPKYRDNMKRASHIFRDRLMDAMDTAIYWIDYVIKHRGAPHLVSEGVKLPWYQFYILDIVGIQPKSVLKVLLLGLFALQHVEVGAGYRILAPFFFPGKSHFMITDAIIRELVHRGHEVTFITPFSLAKENLGANYTEILIPQYNIWGEIRDLTSAKSALDMTDISTITFLRVAYTMGLSSTNFAFEQKEVQNLITAKDKLGKYDLLLAEQFFNEGALILGHLYQIPIITVTTFGYSNYLSSLTGIINPWSYVAHGWKPYTNRMSLMERIDSVFCSFTEEMMRYFWYYPTQNEILQRQLSWQFKDLPTIKQLERNISVILLNSYMPLEAPRPSAFNMIPVGGLHIKPAKPLPTNIKKFLDEAKDGAIYFSLGSQVRSADLPPEKIQMFLGVFSSLKQRVLWKFEDDKLPNLPPNVMVQKWMPQTDILNHPNVKVFISHGGLFGTQEAVYYGVPVLGMPIYADQYLNIKKGEAAGYALSVSYRTVTEKELRYSLTELLENPKYRDNMKRASHIFRDRPMSAMDTAMYWIDYVIKHRGAPHLVSEGVNLPWYQFYLLDIVGIVLALSLFPILGLLLLCRSLRSAKKPKPKPKQN</sequence>
<comment type="similarity">
    <text evidence="1">Belongs to the UDP-glycosyltransferase family.</text>
</comment>
<keyword evidence="4" id="KW-1133">Transmembrane helix</keyword>
<keyword evidence="3" id="KW-0808">Transferase</keyword>
<organism evidence="5 6">
    <name type="scientific">Drosophila navojoa</name>
    <name type="common">Fruit fly</name>
    <dbReference type="NCBI Taxonomy" id="7232"/>
    <lineage>
        <taxon>Eukaryota</taxon>
        <taxon>Metazoa</taxon>
        <taxon>Ecdysozoa</taxon>
        <taxon>Arthropoda</taxon>
        <taxon>Hexapoda</taxon>
        <taxon>Insecta</taxon>
        <taxon>Pterygota</taxon>
        <taxon>Neoptera</taxon>
        <taxon>Endopterygota</taxon>
        <taxon>Diptera</taxon>
        <taxon>Brachycera</taxon>
        <taxon>Muscomorpha</taxon>
        <taxon>Ephydroidea</taxon>
        <taxon>Drosophilidae</taxon>
        <taxon>Drosophila</taxon>
    </lineage>
</organism>
<dbReference type="OMA" id="NEPKYKQ"/>
<proteinExistence type="inferred from homology"/>
<keyword evidence="2" id="KW-0328">Glycosyltransferase</keyword>
<name>A0A484BHQ4_DRONA</name>
<dbReference type="AlphaFoldDB" id="A0A484BHQ4"/>
<dbReference type="EMBL" id="LSRL02000034">
    <property type="protein sequence ID" value="TDG48297.1"/>
    <property type="molecule type" value="Genomic_DNA"/>
</dbReference>
<keyword evidence="4" id="KW-0812">Transmembrane</keyword>
<evidence type="ECO:0000256" key="4">
    <source>
        <dbReference type="SAM" id="Phobius"/>
    </source>
</evidence>
<dbReference type="Pfam" id="PF00201">
    <property type="entry name" value="UDPGT"/>
    <property type="match status" value="2"/>
</dbReference>
<evidence type="ECO:0000256" key="1">
    <source>
        <dbReference type="ARBA" id="ARBA00009995"/>
    </source>
</evidence>
<dbReference type="Proteomes" id="UP000295192">
    <property type="component" value="Unassembled WGS sequence"/>
</dbReference>
<dbReference type="STRING" id="7232.A0A484BHQ4"/>
<accession>A0A484BHQ4</accession>
<evidence type="ECO:0000313" key="6">
    <source>
        <dbReference type="Proteomes" id="UP000295192"/>
    </source>
</evidence>
<dbReference type="FunFam" id="3.40.50.2000:FF:000050">
    <property type="entry name" value="UDP-glucuronosyltransferase"/>
    <property type="match status" value="2"/>
</dbReference>
<dbReference type="PANTHER" id="PTHR48043:SF60">
    <property type="entry name" value="UDP-GLUCURONOSYLTRANSFERASE"/>
    <property type="match status" value="1"/>
</dbReference>
<dbReference type="InterPro" id="IPR035595">
    <property type="entry name" value="UDP_glycos_trans_CS"/>
</dbReference>
<dbReference type="InterPro" id="IPR050271">
    <property type="entry name" value="UDP-glycosyltransferase"/>
</dbReference>
<dbReference type="OrthoDB" id="5835829at2759"/>
<evidence type="ECO:0000256" key="3">
    <source>
        <dbReference type="ARBA" id="ARBA00022679"/>
    </source>
</evidence>
<evidence type="ECO:0000256" key="2">
    <source>
        <dbReference type="ARBA" id="ARBA00022676"/>
    </source>
</evidence>
<keyword evidence="6" id="KW-1185">Reference proteome</keyword>
<feature type="transmembrane region" description="Helical" evidence="4">
    <location>
        <begin position="996"/>
        <end position="1020"/>
    </location>
</feature>
<gene>
    <name evidence="5" type="ORF">AWZ03_005252</name>
</gene>
<evidence type="ECO:0000313" key="5">
    <source>
        <dbReference type="EMBL" id="TDG48297.1"/>
    </source>
</evidence>